<dbReference type="Proteomes" id="UP001154078">
    <property type="component" value="Chromosome 8"/>
</dbReference>
<feature type="region of interest" description="Disordered" evidence="4">
    <location>
        <begin position="804"/>
        <end position="842"/>
    </location>
</feature>
<keyword evidence="5" id="KW-0472">Membrane</keyword>
<evidence type="ECO:0000313" key="9">
    <source>
        <dbReference type="Proteomes" id="UP001154078"/>
    </source>
</evidence>
<dbReference type="InterPro" id="IPR029058">
    <property type="entry name" value="AB_hydrolase_fold"/>
</dbReference>
<evidence type="ECO:0000256" key="3">
    <source>
        <dbReference type="ARBA" id="ARBA00023180"/>
    </source>
</evidence>
<dbReference type="AlphaFoldDB" id="A0A9P0FNU9"/>
<keyword evidence="9" id="KW-1185">Reference proteome</keyword>
<feature type="signal peptide" evidence="6">
    <location>
        <begin position="1"/>
        <end position="27"/>
    </location>
</feature>
<reference evidence="8" key="1">
    <citation type="submission" date="2021-12" db="EMBL/GenBank/DDBJ databases">
        <authorList>
            <person name="King R."/>
        </authorList>
    </citation>
    <scope>NUCLEOTIDE SEQUENCE</scope>
</reference>
<dbReference type="PROSITE" id="PS00941">
    <property type="entry name" value="CARBOXYLESTERASE_B_2"/>
    <property type="match status" value="1"/>
</dbReference>
<accession>A0A9P0FNU9</accession>
<gene>
    <name evidence="8" type="ORF">MELIAE_LOCUS11601</name>
</gene>
<dbReference type="OrthoDB" id="408631at2759"/>
<evidence type="ECO:0000256" key="4">
    <source>
        <dbReference type="SAM" id="MobiDB-lite"/>
    </source>
</evidence>
<dbReference type="InterPro" id="IPR002018">
    <property type="entry name" value="CarbesteraseB"/>
</dbReference>
<feature type="domain" description="Carboxylesterase type B" evidence="7">
    <location>
        <begin position="179"/>
        <end position="696"/>
    </location>
</feature>
<dbReference type="InterPro" id="IPR019819">
    <property type="entry name" value="Carboxylesterase_B_CS"/>
</dbReference>
<keyword evidence="2 6" id="KW-0732">Signal</keyword>
<dbReference type="PANTHER" id="PTHR43903">
    <property type="entry name" value="NEUROLIGIN"/>
    <property type="match status" value="1"/>
</dbReference>
<protein>
    <recommendedName>
        <fullName evidence="7">Carboxylesterase type B domain-containing protein</fullName>
    </recommendedName>
</protein>
<feature type="chain" id="PRO_5040505733" description="Carboxylesterase type B domain-containing protein" evidence="6">
    <location>
        <begin position="28"/>
        <end position="842"/>
    </location>
</feature>
<keyword evidence="3" id="KW-0325">Glycoprotein</keyword>
<feature type="transmembrane region" description="Helical" evidence="5">
    <location>
        <begin position="727"/>
        <end position="750"/>
    </location>
</feature>
<keyword evidence="5" id="KW-0812">Transmembrane</keyword>
<dbReference type="FunFam" id="3.40.50.1820:FF:000156">
    <property type="entry name" value="Neuroligin-4, Y-linked"/>
    <property type="match status" value="1"/>
</dbReference>
<evidence type="ECO:0000256" key="5">
    <source>
        <dbReference type="SAM" id="Phobius"/>
    </source>
</evidence>
<evidence type="ECO:0000256" key="6">
    <source>
        <dbReference type="SAM" id="SignalP"/>
    </source>
</evidence>
<dbReference type="Pfam" id="PF00135">
    <property type="entry name" value="COesterase"/>
    <property type="match status" value="1"/>
</dbReference>
<dbReference type="EMBL" id="OV121139">
    <property type="protein sequence ID" value="CAH0562499.1"/>
    <property type="molecule type" value="Genomic_DNA"/>
</dbReference>
<dbReference type="Gene3D" id="3.40.50.1820">
    <property type="entry name" value="alpha/beta hydrolase"/>
    <property type="match status" value="1"/>
</dbReference>
<evidence type="ECO:0000259" key="7">
    <source>
        <dbReference type="Pfam" id="PF00135"/>
    </source>
</evidence>
<feature type="compositionally biased region" description="Polar residues" evidence="4">
    <location>
        <begin position="830"/>
        <end position="842"/>
    </location>
</feature>
<dbReference type="InterPro" id="IPR051093">
    <property type="entry name" value="Neuroligin/BSAL"/>
</dbReference>
<organism evidence="8 9">
    <name type="scientific">Brassicogethes aeneus</name>
    <name type="common">Rape pollen beetle</name>
    <name type="synonym">Meligethes aeneus</name>
    <dbReference type="NCBI Taxonomy" id="1431903"/>
    <lineage>
        <taxon>Eukaryota</taxon>
        <taxon>Metazoa</taxon>
        <taxon>Ecdysozoa</taxon>
        <taxon>Arthropoda</taxon>
        <taxon>Hexapoda</taxon>
        <taxon>Insecta</taxon>
        <taxon>Pterygota</taxon>
        <taxon>Neoptera</taxon>
        <taxon>Endopterygota</taxon>
        <taxon>Coleoptera</taxon>
        <taxon>Polyphaga</taxon>
        <taxon>Cucujiformia</taxon>
        <taxon>Nitidulidae</taxon>
        <taxon>Meligethinae</taxon>
        <taxon>Brassicogethes</taxon>
    </lineage>
</organism>
<proteinExistence type="inferred from homology"/>
<keyword evidence="5" id="KW-1133">Transmembrane helix</keyword>
<name>A0A9P0FNU9_BRAAE</name>
<dbReference type="SUPFAM" id="SSF53474">
    <property type="entry name" value="alpha/beta-Hydrolases"/>
    <property type="match status" value="1"/>
</dbReference>
<sequence>MARTKQQIFVVPFVLLVFCDLSDFVGGQQNGQYTQYNQYGYEANRQNPYNAYGPVNRPEVPDPGDRNYRTYTYKGRRYGQHNNYYYGQWSPGNPIHGQDEKFYYDRQGHSDPILPGVLGGWREDLQGKRREQTREKKRDIFVKTTHGDVQGFQVYLFDNPDPESLYRPGREFIEREQGVSSVFLGIPYAQPPVNEGRFKPPRLPKSWQLLQAVDFGPACPQPPRYVGVKAGVRDMDEDCLYLNIYAPNMEEGIAQKYPIMFYIHGGDYIYGASNTFPGHILATFYKVVVVTINYRLGALGFLSTGDINSPGNYGILDQAMALRWIYDNAENFNGDRNSITVFGPGAGAASAGLLMVASQTKDMVSKVIAQSGSAVADWAMIFDKYRAQNTSRVFGKQMGCSIDSSWKLVNCLKGRSAYEIGNAEFPPDVGLFPWAPVTEMNVSMPFYEGWYEMDWHFINGSVEDLIRKRHFNSGLRYMSSVTLQEAASFITSNQSLAPNYIVNQDFFDQKVKELVLRYNYTLNPNGIFDAIKYMYTYWPDPHNVTHIRNKYIELLSDFLYTAPNDKIVKLLIEQNVPVYMYVLNTTVESYRYPEWRKVPHNIEHYLLSGAPFMDLEFLPTNERFTRTQWTRNDRNISHFFMKAYSDFARYGNPSYTQILGLHFEVSEHGQLKYLNLNTTFNSSIMWNYRQTETAFWTQYLPTVVGHLIPTYPPTTEFWWEPTTPLQVAFWSMSGACLLLIVLLVVACMLWRNAKRTSDYNQQVFMGDMDNEEGIENHRLDHEFVEKLHPRSDSASSFQSMSLKEHFMSNSPSGEPHRRGTPVMMPRNKSRSTSAQGVPQTDV</sequence>
<comment type="similarity">
    <text evidence="1">Belongs to the type-B carboxylesterase/lipase family.</text>
</comment>
<evidence type="ECO:0000256" key="1">
    <source>
        <dbReference type="ARBA" id="ARBA00005964"/>
    </source>
</evidence>
<evidence type="ECO:0000256" key="2">
    <source>
        <dbReference type="ARBA" id="ARBA00022729"/>
    </source>
</evidence>
<evidence type="ECO:0000313" key="8">
    <source>
        <dbReference type="EMBL" id="CAH0562499.1"/>
    </source>
</evidence>